<dbReference type="Gene3D" id="2.30.30.700">
    <property type="entry name" value="SLA1 homology domain 1"/>
    <property type="match status" value="1"/>
</dbReference>
<gene>
    <name evidence="1" type="ORF">P9H32_10875</name>
</gene>
<dbReference type="Proteomes" id="UP001290861">
    <property type="component" value="Unassembled WGS sequence"/>
</dbReference>
<dbReference type="EMBL" id="JARVCO010000010">
    <property type="protein sequence ID" value="MDZ8119128.1"/>
    <property type="molecule type" value="Genomic_DNA"/>
</dbReference>
<protein>
    <recommendedName>
        <fullName evidence="3">SLA1 homology domain-containing protein</fullName>
    </recommendedName>
</protein>
<comment type="caution">
    <text evidence="1">The sequence shown here is derived from an EMBL/GenBank/DDBJ whole genome shotgun (WGS) entry which is preliminary data.</text>
</comment>
<name>A0ABU5MY79_9BACT</name>
<evidence type="ECO:0008006" key="3">
    <source>
        <dbReference type="Google" id="ProtNLM"/>
    </source>
</evidence>
<accession>A0ABU5MY79</accession>
<reference evidence="1 2" key="1">
    <citation type="journal article" date="2024" name="Appl. Environ. Microbiol.">
        <title>Pontiella agarivorans sp. nov., a novel marine anaerobic bacterium capable of degrading macroalgal polysaccharides and fixing nitrogen.</title>
        <authorList>
            <person name="Liu N."/>
            <person name="Kivenson V."/>
            <person name="Peng X."/>
            <person name="Cui Z."/>
            <person name="Lankiewicz T.S."/>
            <person name="Gosselin K.M."/>
            <person name="English C.J."/>
            <person name="Blair E.M."/>
            <person name="O'Malley M.A."/>
            <person name="Valentine D.L."/>
        </authorList>
    </citation>
    <scope>NUCLEOTIDE SEQUENCE [LARGE SCALE GENOMIC DNA]</scope>
    <source>
        <strain evidence="1 2">NLcol2</strain>
    </source>
</reference>
<dbReference type="RefSeq" id="WP_322608917.1">
    <property type="nucleotide sequence ID" value="NZ_JARVCO010000010.1"/>
</dbReference>
<sequence length="253" mass="29141">MKIPSVVVSIILILMMVLSSSAVFADARVWTLLDDRSLEASFITTIGADFVLKSATGKQIKIPASEFSEEDRTFVELLRPPELKVDFINQLKTVTFTEGWYGEFGREPEKHGNFGLRIVQTSSGSYRHELSAEYFVIARQLYRSDPKCFLIDRGEVTFTLTKKNKRTFEFMSDNQVRLQNWEYPGNDFLIQFGEIYYASVVVIRDKRGETVKVEASKSWMAENLENLSQLKIGNYFDKKCVRCFPARPKPLVW</sequence>
<organism evidence="1 2">
    <name type="scientific">Pontiella agarivorans</name>
    <dbReference type="NCBI Taxonomy" id="3038953"/>
    <lineage>
        <taxon>Bacteria</taxon>
        <taxon>Pseudomonadati</taxon>
        <taxon>Kiritimatiellota</taxon>
        <taxon>Kiritimatiellia</taxon>
        <taxon>Kiritimatiellales</taxon>
        <taxon>Pontiellaceae</taxon>
        <taxon>Pontiella</taxon>
    </lineage>
</organism>
<evidence type="ECO:0000313" key="1">
    <source>
        <dbReference type="EMBL" id="MDZ8119128.1"/>
    </source>
</evidence>
<keyword evidence="2" id="KW-1185">Reference proteome</keyword>
<evidence type="ECO:0000313" key="2">
    <source>
        <dbReference type="Proteomes" id="UP001290861"/>
    </source>
</evidence>
<proteinExistence type="predicted"/>